<sequence>MNEFLPHISQLIQSTLKGFSFLLQELVLVLTFILVILADLISHAKRSAWAYRICIAGIFLSTGVGFIQNSDIARVTLFDNSLILDSTSIAFKYIFSAVTILFAIFIRFHKPLQNHRKGVGDLYMLLPAVLIGLNLMSMASSLLMIYLSVEMVSIASYLMVGYASADKRQTEAAMKYALFGSICSAVMLYGMSLLYGFTGTLNIIDPVFLNRLDLISDPAVALAIVLVLVGIGFKLSFVPLHFWSPDVYEGAPTPVTAFLSTAPKIAGFAILIRFLEPFLLPAQSYKLPDLFDFRAVLSVVAIVTMILGNFSAIWQNNVKRMLAYSSIGHTGFALMALIAFEGSGFSSLIIYFIIYAIMNMAAFMLVDKVADHTGSTDIRTYKGLGKVLKVEFVCFVIVLVALTGLPPTAGFIAKLFVFSSAFEYYAASDSIWALGLLITGAVATVISLFYYLKIPLYAYLKNSEAAVAVHVKRDFLTVVIVFLTFLLILYGLFPGLLS</sequence>
<feature type="domain" description="NADH:quinone oxidoreductase/Mrp antiporter transmembrane" evidence="7">
    <location>
        <begin position="139"/>
        <end position="426"/>
    </location>
</feature>
<feature type="transmembrane region" description="Helical" evidence="5">
    <location>
        <begin position="321"/>
        <end position="340"/>
    </location>
</feature>
<evidence type="ECO:0000256" key="6">
    <source>
        <dbReference type="RuleBase" id="RU000320"/>
    </source>
</evidence>
<feature type="transmembrane region" description="Helical" evidence="5">
    <location>
        <begin position="295"/>
        <end position="314"/>
    </location>
</feature>
<feature type="transmembrane region" description="Helical" evidence="5">
    <location>
        <begin position="20"/>
        <end position="42"/>
    </location>
</feature>
<evidence type="ECO:0000256" key="3">
    <source>
        <dbReference type="ARBA" id="ARBA00022989"/>
    </source>
</evidence>
<keyword evidence="9" id="KW-1185">Reference proteome</keyword>
<organism evidence="8 9">
    <name type="scientific">Paradesertivirga mongoliensis</name>
    <dbReference type="NCBI Taxonomy" id="2100740"/>
    <lineage>
        <taxon>Bacteria</taxon>
        <taxon>Pseudomonadati</taxon>
        <taxon>Bacteroidota</taxon>
        <taxon>Sphingobacteriia</taxon>
        <taxon>Sphingobacteriales</taxon>
        <taxon>Sphingobacteriaceae</taxon>
        <taxon>Paradesertivirga</taxon>
    </lineage>
</organism>
<feature type="transmembrane region" description="Helical" evidence="5">
    <location>
        <begin position="473"/>
        <end position="493"/>
    </location>
</feature>
<proteinExistence type="inferred from homology"/>
<keyword evidence="2 5" id="KW-0812">Transmembrane</keyword>
<feature type="transmembrane region" description="Helical" evidence="5">
    <location>
        <begin position="143"/>
        <end position="164"/>
    </location>
</feature>
<reference evidence="9" key="1">
    <citation type="journal article" date="2019" name="Int. J. Syst. Evol. Microbiol.">
        <title>The Global Catalogue of Microorganisms (GCM) 10K type strain sequencing project: providing services to taxonomists for standard genome sequencing and annotation.</title>
        <authorList>
            <consortium name="The Broad Institute Genomics Platform"/>
            <consortium name="The Broad Institute Genome Sequencing Center for Infectious Disease"/>
            <person name="Wu L."/>
            <person name="Ma J."/>
        </authorList>
    </citation>
    <scope>NUCLEOTIDE SEQUENCE [LARGE SCALE GENOMIC DNA]</scope>
    <source>
        <strain evidence="9">KCTC 42217</strain>
    </source>
</reference>
<dbReference type="NCBIfam" id="TIGR01770">
    <property type="entry name" value="NDH_I_N"/>
    <property type="match status" value="1"/>
</dbReference>
<dbReference type="EC" id="7.1.1.-" evidence="5"/>
<feature type="transmembrane region" description="Helical" evidence="5">
    <location>
        <begin position="89"/>
        <end position="108"/>
    </location>
</feature>
<gene>
    <name evidence="5" type="primary">nuoN</name>
    <name evidence="8" type="ORF">ACFSJU_18825</name>
</gene>
<keyword evidence="4 5" id="KW-0472">Membrane</keyword>
<comment type="catalytic activity">
    <reaction evidence="5">
        <text>a quinone + NADH + 5 H(+)(in) = a quinol + NAD(+) + 4 H(+)(out)</text>
        <dbReference type="Rhea" id="RHEA:57888"/>
        <dbReference type="ChEBI" id="CHEBI:15378"/>
        <dbReference type="ChEBI" id="CHEBI:24646"/>
        <dbReference type="ChEBI" id="CHEBI:57540"/>
        <dbReference type="ChEBI" id="CHEBI:57945"/>
        <dbReference type="ChEBI" id="CHEBI:132124"/>
    </reaction>
</comment>
<keyword evidence="5" id="KW-0813">Transport</keyword>
<feature type="transmembrane region" description="Helical" evidence="5">
    <location>
        <begin position="431"/>
        <end position="452"/>
    </location>
</feature>
<evidence type="ECO:0000256" key="4">
    <source>
        <dbReference type="ARBA" id="ARBA00023136"/>
    </source>
</evidence>
<evidence type="ECO:0000313" key="8">
    <source>
        <dbReference type="EMBL" id="MFD2164466.1"/>
    </source>
</evidence>
<comment type="subcellular location">
    <subcellularLocation>
        <location evidence="5">Cell membrane</location>
        <topology evidence="5">Multi-pass membrane protein</topology>
    </subcellularLocation>
    <subcellularLocation>
        <location evidence="1">Endomembrane system</location>
        <topology evidence="1">Multi-pass membrane protein</topology>
    </subcellularLocation>
    <subcellularLocation>
        <location evidence="6">Membrane</location>
        <topology evidence="6">Multi-pass membrane protein</topology>
    </subcellularLocation>
</comment>
<feature type="transmembrane region" description="Helical" evidence="5">
    <location>
        <begin position="176"/>
        <end position="198"/>
    </location>
</feature>
<keyword evidence="3 5" id="KW-1133">Transmembrane helix</keyword>
<comment type="function">
    <text evidence="5">NDH-1 shuttles electrons from NADH, via FMN and iron-sulfur (Fe-S) centers, to quinones in the respiratory chain. The immediate electron acceptor for the enzyme in this species is believed to be a menaquinone. Couples the redox reaction to proton translocation (for every two electrons transferred, four hydrogen ions are translocated across the cytoplasmic membrane), and thus conserves the redox energy in a proton gradient.</text>
</comment>
<feature type="transmembrane region" description="Helical" evidence="5">
    <location>
        <begin position="387"/>
        <end position="411"/>
    </location>
</feature>
<feature type="transmembrane region" description="Helical" evidence="5">
    <location>
        <begin position="120"/>
        <end position="137"/>
    </location>
</feature>
<accession>A0ABW4ZRJ4</accession>
<dbReference type="InterPro" id="IPR001750">
    <property type="entry name" value="ND/Mrp_TM"/>
</dbReference>
<comment type="similarity">
    <text evidence="5">Belongs to the complex I subunit 2 family.</text>
</comment>
<dbReference type="EMBL" id="JBHUHZ010000004">
    <property type="protein sequence ID" value="MFD2164466.1"/>
    <property type="molecule type" value="Genomic_DNA"/>
</dbReference>
<dbReference type="Proteomes" id="UP001597387">
    <property type="component" value="Unassembled WGS sequence"/>
</dbReference>
<keyword evidence="5" id="KW-0520">NAD</keyword>
<keyword evidence="5" id="KW-1003">Cell membrane</keyword>
<evidence type="ECO:0000256" key="1">
    <source>
        <dbReference type="ARBA" id="ARBA00004127"/>
    </source>
</evidence>
<evidence type="ECO:0000259" key="7">
    <source>
        <dbReference type="Pfam" id="PF00361"/>
    </source>
</evidence>
<keyword evidence="5" id="KW-1278">Translocase</keyword>
<dbReference type="HAMAP" id="MF_00445">
    <property type="entry name" value="NDH1_NuoN_1"/>
    <property type="match status" value="1"/>
</dbReference>
<dbReference type="RefSeq" id="WP_255901911.1">
    <property type="nucleotide sequence ID" value="NZ_JAFMZO010000002.1"/>
</dbReference>
<protein>
    <recommendedName>
        <fullName evidence="5">NADH-quinone oxidoreductase subunit N</fullName>
        <ecNumber evidence="5">7.1.1.-</ecNumber>
    </recommendedName>
    <alternativeName>
        <fullName evidence="5">NADH dehydrogenase I subunit N</fullName>
    </alternativeName>
    <alternativeName>
        <fullName evidence="5">NDH-1 subunit N</fullName>
    </alternativeName>
</protein>
<feature type="transmembrane region" description="Helical" evidence="5">
    <location>
        <begin position="346"/>
        <end position="366"/>
    </location>
</feature>
<keyword evidence="5" id="KW-0874">Quinone</keyword>
<evidence type="ECO:0000313" key="9">
    <source>
        <dbReference type="Proteomes" id="UP001597387"/>
    </source>
</evidence>
<name>A0ABW4ZRJ4_9SPHI</name>
<dbReference type="InterPro" id="IPR010096">
    <property type="entry name" value="NADH-Q_OxRdtase_suN/2"/>
</dbReference>
<dbReference type="Pfam" id="PF00361">
    <property type="entry name" value="Proton_antipo_M"/>
    <property type="match status" value="1"/>
</dbReference>
<feature type="transmembrane region" description="Helical" evidence="5">
    <location>
        <begin position="255"/>
        <end position="275"/>
    </location>
</feature>
<evidence type="ECO:0000256" key="2">
    <source>
        <dbReference type="ARBA" id="ARBA00022692"/>
    </source>
</evidence>
<feature type="transmembrane region" description="Helical" evidence="5">
    <location>
        <begin position="218"/>
        <end position="243"/>
    </location>
</feature>
<feature type="transmembrane region" description="Helical" evidence="5">
    <location>
        <begin position="49"/>
        <end position="69"/>
    </location>
</feature>
<comment type="caution">
    <text evidence="8">The sequence shown here is derived from an EMBL/GenBank/DDBJ whole genome shotgun (WGS) entry which is preliminary data.</text>
</comment>
<evidence type="ECO:0000256" key="5">
    <source>
        <dbReference type="HAMAP-Rule" id="MF_00445"/>
    </source>
</evidence>
<dbReference type="PANTHER" id="PTHR22773">
    <property type="entry name" value="NADH DEHYDROGENASE"/>
    <property type="match status" value="1"/>
</dbReference>
<comment type="subunit">
    <text evidence="5">NDH-1 is composed of 14 different subunits. Subunits NuoA, H, J, K, L, M, N constitute the membrane sector of the complex.</text>
</comment>